<feature type="signal peptide" evidence="1">
    <location>
        <begin position="1"/>
        <end position="28"/>
    </location>
</feature>
<dbReference type="PANTHER" id="PTHR34387">
    <property type="entry name" value="SLR1258 PROTEIN"/>
    <property type="match status" value="1"/>
</dbReference>
<evidence type="ECO:0000313" key="2">
    <source>
        <dbReference type="EMBL" id="MBL0375349.1"/>
    </source>
</evidence>
<dbReference type="Gene3D" id="3.30.70.2970">
    <property type="entry name" value="Protein of unknown function (DUF541), domain 2"/>
    <property type="match status" value="1"/>
</dbReference>
<dbReference type="InterPro" id="IPR007497">
    <property type="entry name" value="SIMPL/DUF541"/>
</dbReference>
<comment type="caution">
    <text evidence="2">The sequence shown here is derived from an EMBL/GenBank/DDBJ whole genome shotgun (WGS) entry which is preliminary data.</text>
</comment>
<keyword evidence="3" id="KW-1185">Reference proteome</keyword>
<sequence length="246" mass="25571">MRFAPSLALAAVLLAGTVTLPLPSPAHAEATMPREATIIVMGEADATAAPDLAIVTLGVSKTAKSAREALDANNTAMAAVLKALKDDGIAEKDLQTSGFSIQPQYAYPENPDGTPKTPELTGYTVNNALTIRVRELAKLGDILDKSVTLGVNQGGDIQFTNTDPASAIDTARKTAVKNAIAKARTIAESASVNLGRIVEITENTSRPGPGPVMRMSMAKEAADSVPVAAGENTYTVNVNVTFAIKQ</sequence>
<evidence type="ECO:0000313" key="3">
    <source>
        <dbReference type="Proteomes" id="UP000633219"/>
    </source>
</evidence>
<dbReference type="Gene3D" id="3.30.110.170">
    <property type="entry name" value="Protein of unknown function (DUF541), domain 1"/>
    <property type="match status" value="1"/>
</dbReference>
<dbReference type="RefSeq" id="WP_201663897.1">
    <property type="nucleotide sequence ID" value="NZ_JAEQNC010000022.1"/>
</dbReference>
<reference evidence="2" key="1">
    <citation type="submission" date="2021-01" db="EMBL/GenBank/DDBJ databases">
        <title>Rhizobium sp. strain KVB221 16S ribosomal RNA gene Genome sequencing and assembly.</title>
        <authorList>
            <person name="Kang M."/>
        </authorList>
    </citation>
    <scope>NUCLEOTIDE SEQUENCE</scope>
    <source>
        <strain evidence="2">KVB221</strain>
    </source>
</reference>
<feature type="chain" id="PRO_5036676302" evidence="1">
    <location>
        <begin position="29"/>
        <end position="246"/>
    </location>
</feature>
<dbReference type="AlphaFoldDB" id="A0A936YV09"/>
<dbReference type="PANTHER" id="PTHR34387:SF1">
    <property type="entry name" value="PERIPLASMIC IMMUNOGENIC PROTEIN"/>
    <property type="match status" value="1"/>
</dbReference>
<gene>
    <name evidence="2" type="ORF">JJB09_25365</name>
</gene>
<name>A0A936YV09_9HYPH</name>
<evidence type="ECO:0000256" key="1">
    <source>
        <dbReference type="SAM" id="SignalP"/>
    </source>
</evidence>
<dbReference type="Pfam" id="PF04402">
    <property type="entry name" value="SIMPL"/>
    <property type="match status" value="1"/>
</dbReference>
<protein>
    <submittedName>
        <fullName evidence="2">SIMPL domain-containing protein</fullName>
    </submittedName>
</protein>
<organism evidence="2 3">
    <name type="scientific">Rhizobium setariae</name>
    <dbReference type="NCBI Taxonomy" id="2801340"/>
    <lineage>
        <taxon>Bacteria</taxon>
        <taxon>Pseudomonadati</taxon>
        <taxon>Pseudomonadota</taxon>
        <taxon>Alphaproteobacteria</taxon>
        <taxon>Hyphomicrobiales</taxon>
        <taxon>Rhizobiaceae</taxon>
        <taxon>Rhizobium/Agrobacterium group</taxon>
        <taxon>Rhizobium</taxon>
    </lineage>
</organism>
<keyword evidence="1" id="KW-0732">Signal</keyword>
<dbReference type="GO" id="GO:0006974">
    <property type="term" value="P:DNA damage response"/>
    <property type="evidence" value="ECO:0007669"/>
    <property type="project" value="TreeGrafter"/>
</dbReference>
<dbReference type="Proteomes" id="UP000633219">
    <property type="component" value="Unassembled WGS sequence"/>
</dbReference>
<dbReference type="InterPro" id="IPR052022">
    <property type="entry name" value="26kDa_periplasmic_antigen"/>
</dbReference>
<accession>A0A936YV09</accession>
<dbReference type="EMBL" id="JAEQNC010000022">
    <property type="protein sequence ID" value="MBL0375349.1"/>
    <property type="molecule type" value="Genomic_DNA"/>
</dbReference>
<proteinExistence type="predicted"/>